<dbReference type="OrthoDB" id="9798736at2"/>
<evidence type="ECO:0000313" key="6">
    <source>
        <dbReference type="EMBL" id="SDK28151.1"/>
    </source>
</evidence>
<dbReference type="InterPro" id="IPR023439">
    <property type="entry name" value="Mal_deCO2ase/Cit_lyase_ACP"/>
</dbReference>
<gene>
    <name evidence="4" type="primary">citD</name>
    <name evidence="6" type="ORF">SAMN04488026_103626</name>
</gene>
<feature type="modified residue" description="O-(phosphoribosyl dephospho-coenzyme A)serine" evidence="4 5">
    <location>
        <position position="14"/>
    </location>
</feature>
<protein>
    <recommendedName>
        <fullName evidence="4">Citrate lyase acyl carrier protein</fullName>
    </recommendedName>
    <alternativeName>
        <fullName evidence="4">Citrate lyase gamma chain</fullName>
    </alternativeName>
</protein>
<reference evidence="6 7" key="1">
    <citation type="submission" date="2016-10" db="EMBL/GenBank/DDBJ databases">
        <authorList>
            <person name="de Groot N.N."/>
        </authorList>
    </citation>
    <scope>NUCLEOTIDE SEQUENCE [LARGE SCALE GENOMIC DNA]</scope>
    <source>
        <strain evidence="6 7">DSM 25294</strain>
    </source>
</reference>
<keyword evidence="7" id="KW-1185">Reference proteome</keyword>
<keyword evidence="3 4" id="KW-0597">Phosphoprotein</keyword>
<dbReference type="NCBIfam" id="TIGR01608">
    <property type="entry name" value="citD"/>
    <property type="match status" value="1"/>
</dbReference>
<dbReference type="EMBL" id="FNEK01000036">
    <property type="protein sequence ID" value="SDK28151.1"/>
    <property type="molecule type" value="Genomic_DNA"/>
</dbReference>
<dbReference type="Proteomes" id="UP000199382">
    <property type="component" value="Unassembled WGS sequence"/>
</dbReference>
<dbReference type="PIRSF" id="PIRSF002736">
    <property type="entry name" value="Citrt_lyas_gamma"/>
    <property type="match status" value="1"/>
</dbReference>
<sequence>MLLKQEALAGTLESSDLFIRITPSDDPLEIVIESEVLHQFGKQIRATVEEVLDHLGVTTGTLIIQDKGALDCTIRARVQAAVMRAAGETTLDWEALK</sequence>
<comment type="subunit">
    <text evidence="4">Oligomer with a subunit composition of (alpha,beta,gamma)6.</text>
</comment>
<dbReference type="RefSeq" id="WP_093158560.1">
    <property type="nucleotide sequence ID" value="NZ_FNEK01000036.1"/>
</dbReference>
<comment type="subcellular location">
    <subcellularLocation>
        <location evidence="1 4">Cytoplasm</location>
    </subcellularLocation>
</comment>
<proteinExistence type="inferred from homology"/>
<dbReference type="GO" id="GO:0005737">
    <property type="term" value="C:cytoplasm"/>
    <property type="evidence" value="ECO:0007669"/>
    <property type="project" value="UniProtKB-SubCell"/>
</dbReference>
<evidence type="ECO:0000256" key="1">
    <source>
        <dbReference type="ARBA" id="ARBA00004496"/>
    </source>
</evidence>
<keyword evidence="6" id="KW-0456">Lyase</keyword>
<comment type="similarity">
    <text evidence="4">Belongs to the CitD family.</text>
</comment>
<dbReference type="NCBIfam" id="NF009726">
    <property type="entry name" value="PRK13253.1"/>
    <property type="match status" value="1"/>
</dbReference>
<dbReference type="Pfam" id="PF06857">
    <property type="entry name" value="ACP"/>
    <property type="match status" value="1"/>
</dbReference>
<comment type="function">
    <text evidence="4">Covalent carrier of the coenzyme of citrate lyase.</text>
</comment>
<accession>A0A1G9ALN8</accession>
<name>A0A1G9ALN8_9RHOB</name>
<dbReference type="InterPro" id="IPR006495">
    <property type="entry name" value="CitD"/>
</dbReference>
<evidence type="ECO:0000313" key="7">
    <source>
        <dbReference type="Proteomes" id="UP000199382"/>
    </source>
</evidence>
<evidence type="ECO:0000256" key="5">
    <source>
        <dbReference type="PIRSR" id="PIRSR002736-50"/>
    </source>
</evidence>
<evidence type="ECO:0000256" key="2">
    <source>
        <dbReference type="ARBA" id="ARBA00022490"/>
    </source>
</evidence>
<dbReference type="GO" id="GO:0016829">
    <property type="term" value="F:lyase activity"/>
    <property type="evidence" value="ECO:0007669"/>
    <property type="project" value="UniProtKB-KW"/>
</dbReference>
<dbReference type="HAMAP" id="MF_00805">
    <property type="entry name" value="CitD"/>
    <property type="match status" value="1"/>
</dbReference>
<evidence type="ECO:0000256" key="3">
    <source>
        <dbReference type="ARBA" id="ARBA00022553"/>
    </source>
</evidence>
<evidence type="ECO:0000256" key="4">
    <source>
        <dbReference type="HAMAP-Rule" id="MF_00805"/>
    </source>
</evidence>
<dbReference type="AlphaFoldDB" id="A0A1G9ALN8"/>
<dbReference type="STRING" id="571298.SAMN04488026_103626"/>
<organism evidence="6 7">
    <name type="scientific">Aliiruegeria lutimaris</name>
    <dbReference type="NCBI Taxonomy" id="571298"/>
    <lineage>
        <taxon>Bacteria</taxon>
        <taxon>Pseudomonadati</taxon>
        <taxon>Pseudomonadota</taxon>
        <taxon>Alphaproteobacteria</taxon>
        <taxon>Rhodobacterales</taxon>
        <taxon>Roseobacteraceae</taxon>
        <taxon>Aliiruegeria</taxon>
    </lineage>
</organism>
<keyword evidence="2 4" id="KW-0963">Cytoplasm</keyword>